<dbReference type="Proteomes" id="UP000198521">
    <property type="component" value="Unassembled WGS sequence"/>
</dbReference>
<evidence type="ECO:0000313" key="4">
    <source>
        <dbReference type="Proteomes" id="UP000198521"/>
    </source>
</evidence>
<evidence type="ECO:0008006" key="5">
    <source>
        <dbReference type="Google" id="ProtNLM"/>
    </source>
</evidence>
<dbReference type="AlphaFoldDB" id="A0A1H7MLP2"/>
<sequence length="323" mass="37189">MNRILHIVLFFVTLFSFSQTKVGNLHYNDIDVFENTELMLNGAGEREKLYTIGLYLDFEVDGVEDGLMVADKDATMALTIKTISDISNNDLKEIIRNGLERATDGNSYLMEDQIRDFIKLLPKTINKYEIFKIIYTKDQKLTLYKNKERLGAVTNSLEFKQALFKIWLGENPIDGQLKEDLLGTYDANPILGQWKAYDKKTGVAINIVQLYMIKNQVFGSIQRMLRQSERDAVCYECQGDDKNQPVEGLVIIKHLNNKSGFKYIDGKFTDIRTGKISDCQIWIDKDDADVLNVKYRGGGGVQQWKRIKSSKKDNREDFRTVKF</sequence>
<dbReference type="EMBL" id="FOAB01000003">
    <property type="protein sequence ID" value="SEL12153.1"/>
    <property type="molecule type" value="Genomic_DNA"/>
</dbReference>
<dbReference type="InterPro" id="IPR036298">
    <property type="entry name" value="Chalcone_isomerase_sf"/>
</dbReference>
<dbReference type="InterPro" id="IPR016087">
    <property type="entry name" value="Chalcone_isomerase"/>
</dbReference>
<keyword evidence="4" id="KW-1185">Reference proteome</keyword>
<proteinExistence type="predicted"/>
<dbReference type="STRING" id="1038014.SAMN04487910_1782"/>
<feature type="domain" description="Chalcone isomerase" evidence="2">
    <location>
        <begin position="21"/>
        <end position="183"/>
    </location>
</feature>
<evidence type="ECO:0000313" key="3">
    <source>
        <dbReference type="EMBL" id="SEL12153.1"/>
    </source>
</evidence>
<dbReference type="InterPro" id="IPR016088">
    <property type="entry name" value="Chalcone_isomerase_3-sand"/>
</dbReference>
<dbReference type="InterPro" id="IPR019223">
    <property type="entry name" value="DUF2147"/>
</dbReference>
<protein>
    <recommendedName>
        <fullName evidence="5">DUF2147 domain-containing protein</fullName>
    </recommendedName>
</protein>
<dbReference type="SUPFAM" id="SSF54626">
    <property type="entry name" value="Chalcone isomerase"/>
    <property type="match status" value="1"/>
</dbReference>
<dbReference type="RefSeq" id="WP_091407596.1">
    <property type="nucleotide sequence ID" value="NZ_FOAB01000003.1"/>
</dbReference>
<dbReference type="Gene3D" id="3.50.70.10">
    <property type="match status" value="1"/>
</dbReference>
<accession>A0A1H7MLP2</accession>
<evidence type="ECO:0000259" key="1">
    <source>
        <dbReference type="Pfam" id="PF09917"/>
    </source>
</evidence>
<dbReference type="Gene3D" id="2.40.128.520">
    <property type="match status" value="1"/>
</dbReference>
<gene>
    <name evidence="3" type="ORF">SAMN04487910_1782</name>
</gene>
<dbReference type="Pfam" id="PF09917">
    <property type="entry name" value="DUF2147"/>
    <property type="match status" value="1"/>
</dbReference>
<name>A0A1H7MLP2_AQUAM</name>
<dbReference type="OrthoDB" id="270742at2"/>
<reference evidence="3 4" key="1">
    <citation type="submission" date="2016-10" db="EMBL/GenBank/DDBJ databases">
        <authorList>
            <person name="de Groot N.N."/>
        </authorList>
    </citation>
    <scope>NUCLEOTIDE SEQUENCE [LARGE SCALE GENOMIC DNA]</scope>
    <source>
        <strain evidence="3 4">DSM 25232</strain>
    </source>
</reference>
<feature type="domain" description="DUF2147" evidence="1">
    <location>
        <begin position="192"/>
        <end position="294"/>
    </location>
</feature>
<dbReference type="GO" id="GO:0016872">
    <property type="term" value="F:intramolecular lyase activity"/>
    <property type="evidence" value="ECO:0007669"/>
    <property type="project" value="InterPro"/>
</dbReference>
<dbReference type="Pfam" id="PF16036">
    <property type="entry name" value="Chalcone_3"/>
    <property type="match status" value="1"/>
</dbReference>
<organism evidence="3 4">
    <name type="scientific">Aquimarina amphilecti</name>
    <dbReference type="NCBI Taxonomy" id="1038014"/>
    <lineage>
        <taxon>Bacteria</taxon>
        <taxon>Pseudomonadati</taxon>
        <taxon>Bacteroidota</taxon>
        <taxon>Flavobacteriia</taxon>
        <taxon>Flavobacteriales</taxon>
        <taxon>Flavobacteriaceae</taxon>
        <taxon>Aquimarina</taxon>
    </lineage>
</organism>
<evidence type="ECO:0000259" key="2">
    <source>
        <dbReference type="Pfam" id="PF16036"/>
    </source>
</evidence>